<dbReference type="FunFam" id="1.20.5.170:FF:000002">
    <property type="entry name" value="Type I keratin KA11"/>
    <property type="match status" value="1"/>
</dbReference>
<keyword evidence="2 3" id="KW-0175">Coiled coil</keyword>
<proteinExistence type="predicted"/>
<evidence type="ECO:0000256" key="2">
    <source>
        <dbReference type="ARBA" id="ARBA00023054"/>
    </source>
</evidence>
<gene>
    <name evidence="7" type="primary">LOC121202395</name>
</gene>
<name>A0A8M1HHA3_BETSP</name>
<dbReference type="KEGG" id="bspl:121202395"/>
<reference evidence="7" key="1">
    <citation type="submission" date="2025-08" db="UniProtKB">
        <authorList>
            <consortium name="RefSeq"/>
        </authorList>
    </citation>
    <scope>IDENTIFICATION</scope>
</reference>
<dbReference type="Pfam" id="PF00038">
    <property type="entry name" value="Filament"/>
    <property type="match status" value="1"/>
</dbReference>
<dbReference type="GeneID" id="121202395"/>
<evidence type="ECO:0000259" key="5">
    <source>
        <dbReference type="PROSITE" id="PS51842"/>
    </source>
</evidence>
<dbReference type="GO" id="GO:0005882">
    <property type="term" value="C:intermediate filament"/>
    <property type="evidence" value="ECO:0007669"/>
    <property type="project" value="UniProtKB-KW"/>
</dbReference>
<dbReference type="OrthoDB" id="2441647at2759"/>
<dbReference type="AlphaFoldDB" id="A0A8M1HHA3"/>
<dbReference type="PRINTS" id="PR01248">
    <property type="entry name" value="TYPE1KERATIN"/>
</dbReference>
<accession>A0A8M1HHA3</accession>
<dbReference type="GO" id="GO:0005198">
    <property type="term" value="F:structural molecule activity"/>
    <property type="evidence" value="ECO:0007669"/>
    <property type="project" value="InterPro"/>
</dbReference>
<evidence type="ECO:0000256" key="4">
    <source>
        <dbReference type="SAM" id="MobiDB-lite"/>
    </source>
</evidence>
<dbReference type="Gene3D" id="1.20.5.1160">
    <property type="entry name" value="Vasodilator-stimulated phosphoprotein"/>
    <property type="match status" value="1"/>
</dbReference>
<dbReference type="InterPro" id="IPR002957">
    <property type="entry name" value="Keratin_I"/>
</dbReference>
<dbReference type="Gene3D" id="1.20.5.170">
    <property type="match status" value="1"/>
</dbReference>
<dbReference type="Gene3D" id="1.20.5.500">
    <property type="entry name" value="Single helix bin"/>
    <property type="match status" value="1"/>
</dbReference>
<keyword evidence="6" id="KW-1185">Reference proteome</keyword>
<keyword evidence="1" id="KW-0403">Intermediate filament</keyword>
<dbReference type="FunFam" id="1.20.5.500:FF:000001">
    <property type="entry name" value="Type II keratin 23"/>
    <property type="match status" value="1"/>
</dbReference>
<dbReference type="PANTHER" id="PTHR23239:SF367">
    <property type="entry name" value="KERATIN 15-RELATED"/>
    <property type="match status" value="1"/>
</dbReference>
<feature type="region of interest" description="Disordered" evidence="4">
    <location>
        <begin position="1"/>
        <end position="26"/>
    </location>
</feature>
<dbReference type="InterPro" id="IPR039008">
    <property type="entry name" value="IF_rod_dom"/>
</dbReference>
<evidence type="ECO:0000313" key="7">
    <source>
        <dbReference type="RefSeq" id="XP_040927859.1"/>
    </source>
</evidence>
<dbReference type="RefSeq" id="XP_040927859.1">
    <property type="nucleotide sequence ID" value="XM_041071925.2"/>
</dbReference>
<dbReference type="PROSITE" id="PS51842">
    <property type="entry name" value="IF_ROD_2"/>
    <property type="match status" value="1"/>
</dbReference>
<evidence type="ECO:0000256" key="1">
    <source>
        <dbReference type="ARBA" id="ARBA00022754"/>
    </source>
</evidence>
<dbReference type="SUPFAM" id="SSF64593">
    <property type="entry name" value="Intermediate filament protein, coiled coil region"/>
    <property type="match status" value="2"/>
</dbReference>
<feature type="coiled-coil region" evidence="3">
    <location>
        <begin position="63"/>
        <end position="100"/>
    </location>
</feature>
<dbReference type="PANTHER" id="PTHR23239">
    <property type="entry name" value="INTERMEDIATE FILAMENT"/>
    <property type="match status" value="1"/>
</dbReference>
<sequence>MSSFSSHSSIVTSSRRGGSMASGSMHGGVGGVRVSKASFSSSSGGGFKMGEALDVSTNEKATMQNLNDRLATYLQKVRSLEKANAELELKIRQYLESKAQPEGHNFTAYYARILELHNQIVAARLGNANVLLAIDNARLATDDFKIKYENELAMHRSVETDILGLKRDLDELTLSRADLELQVENLREELIFMKKNHEEDLVGLRAQVGGQVNVEVDAAPQEDLTTVMAGIREHYENVAAKSRREWETWFQAKSAELTKEVAVSTESLQTSKSELGEFKRTVQNLQIQLQAEQSMKGGLEVTLAETKSRYSVTLAGYQRQVGTLEEQLTLLRSDLQQQVTQYTTLLDIKTRLEMEIAQYKRLLDGENSSLASSTSTSTTTKTTRVVTIVEEVDSSGKVTTSTTSS</sequence>
<organism evidence="6 7">
    <name type="scientific">Betta splendens</name>
    <name type="common">Siamese fighting fish</name>
    <dbReference type="NCBI Taxonomy" id="158456"/>
    <lineage>
        <taxon>Eukaryota</taxon>
        <taxon>Metazoa</taxon>
        <taxon>Chordata</taxon>
        <taxon>Craniata</taxon>
        <taxon>Vertebrata</taxon>
        <taxon>Euteleostomi</taxon>
        <taxon>Actinopterygii</taxon>
        <taxon>Neopterygii</taxon>
        <taxon>Teleostei</taxon>
        <taxon>Neoteleostei</taxon>
        <taxon>Acanthomorphata</taxon>
        <taxon>Anabantaria</taxon>
        <taxon>Anabantiformes</taxon>
        <taxon>Anabantoidei</taxon>
        <taxon>Osphronemidae</taxon>
        <taxon>Betta</taxon>
    </lineage>
</organism>
<dbReference type="Proteomes" id="UP000515150">
    <property type="component" value="Chromosome 8"/>
</dbReference>
<dbReference type="SMART" id="SM01391">
    <property type="entry name" value="Filament"/>
    <property type="match status" value="1"/>
</dbReference>
<evidence type="ECO:0000313" key="6">
    <source>
        <dbReference type="Proteomes" id="UP000515150"/>
    </source>
</evidence>
<feature type="compositionally biased region" description="Low complexity" evidence="4">
    <location>
        <begin position="1"/>
        <end position="24"/>
    </location>
</feature>
<feature type="coiled-coil region" evidence="3">
    <location>
        <begin position="162"/>
        <end position="196"/>
    </location>
</feature>
<feature type="domain" description="IF rod" evidence="5">
    <location>
        <begin position="59"/>
        <end position="370"/>
    </location>
</feature>
<evidence type="ECO:0000256" key="3">
    <source>
        <dbReference type="SAM" id="Coils"/>
    </source>
</evidence>
<protein>
    <submittedName>
        <fullName evidence="7">Keratin, type I cytoskeletal 13-like</fullName>
    </submittedName>
</protein>